<protein>
    <submittedName>
        <fullName evidence="4">Putative cell division inhibitor</fullName>
    </submittedName>
</protein>
<dbReference type="PANTHER" id="PTHR11092">
    <property type="entry name" value="SUGAR NUCLEOTIDE EPIMERASE RELATED"/>
    <property type="match status" value="1"/>
</dbReference>
<evidence type="ECO:0000259" key="2">
    <source>
        <dbReference type="Pfam" id="PF01370"/>
    </source>
</evidence>
<proteinExistence type="inferred from homology"/>
<dbReference type="eggNOG" id="COG1090">
    <property type="taxonomic scope" value="Bacteria"/>
</dbReference>
<dbReference type="NCBIfam" id="TIGR01777">
    <property type="entry name" value="yfcH"/>
    <property type="match status" value="1"/>
</dbReference>
<dbReference type="EMBL" id="BX548174">
    <property type="protein sequence ID" value="CAE18579.1"/>
    <property type="molecule type" value="Genomic_DNA"/>
</dbReference>
<comment type="similarity">
    <text evidence="1">Belongs to the NAD(P)-dependent epimerase/dehydratase family. SDR39U1 subfamily.</text>
</comment>
<dbReference type="STRING" id="59919.PMM0120"/>
<keyword evidence="4" id="KW-0132">Cell division</keyword>
<dbReference type="HOGENOM" id="CLU_047373_1_0_3"/>
<gene>
    <name evidence="4" type="ordered locus">PMM0120</name>
</gene>
<dbReference type="InterPro" id="IPR001509">
    <property type="entry name" value="Epimerase_deHydtase"/>
</dbReference>
<dbReference type="PANTHER" id="PTHR11092:SF0">
    <property type="entry name" value="EPIMERASE FAMILY PROTEIN SDR39U1"/>
    <property type="match status" value="1"/>
</dbReference>
<dbReference type="KEGG" id="pmm:PMM0120"/>
<dbReference type="GO" id="GO:0051301">
    <property type="term" value="P:cell division"/>
    <property type="evidence" value="ECO:0007669"/>
    <property type="project" value="UniProtKB-KW"/>
</dbReference>
<evidence type="ECO:0000313" key="4">
    <source>
        <dbReference type="EMBL" id="CAE18579.1"/>
    </source>
</evidence>
<dbReference type="OrthoDB" id="9801773at2"/>
<evidence type="ECO:0000313" key="5">
    <source>
        <dbReference type="Proteomes" id="UP000001026"/>
    </source>
</evidence>
<dbReference type="Pfam" id="PF08338">
    <property type="entry name" value="DUF1731"/>
    <property type="match status" value="1"/>
</dbReference>
<accession>Q7V3F5</accession>
<sequence>MRLLLLGCTGFVGKELVPALLKEGHELCIISRKNINNLKINIPLDKFKFLKIDLSKKQNWSNENLLSNLKDSDGIINLIGEPIADKKWTDIQKEEIKKSRINTTKFLMETLKKSRINPKVIVNGSAIGFYGTSLTQEFNENSQSGKDFLANLCNKWEEVANGKPFFSRLVIFRIGIVLEAEGGALGKMLPVFKIGLGGPIGDGNQWMSWIHRSDLCGLIIKALVDKQFSGVYNAVAPEPVLMKYFSKTLGRCLKRPDLLPVPGSILKLLLGDGAKLVLDGQKVISIKLQEKVYKFKYPLLEKAIYASTKN</sequence>
<organism evidence="4 5">
    <name type="scientific">Prochlorococcus marinus subsp. pastoris (strain CCMP1986 / NIES-2087 / MED4)</name>
    <dbReference type="NCBI Taxonomy" id="59919"/>
    <lineage>
        <taxon>Bacteria</taxon>
        <taxon>Bacillati</taxon>
        <taxon>Cyanobacteriota</taxon>
        <taxon>Cyanophyceae</taxon>
        <taxon>Synechococcales</taxon>
        <taxon>Prochlorococcaceae</taxon>
        <taxon>Prochlorococcus</taxon>
    </lineage>
</organism>
<dbReference type="SUPFAM" id="SSF51735">
    <property type="entry name" value="NAD(P)-binding Rossmann-fold domains"/>
    <property type="match status" value="1"/>
</dbReference>
<evidence type="ECO:0000256" key="1">
    <source>
        <dbReference type="ARBA" id="ARBA00009353"/>
    </source>
</evidence>
<dbReference type="Proteomes" id="UP000001026">
    <property type="component" value="Chromosome"/>
</dbReference>
<dbReference type="Pfam" id="PF01370">
    <property type="entry name" value="Epimerase"/>
    <property type="match status" value="1"/>
</dbReference>
<dbReference type="InterPro" id="IPR036291">
    <property type="entry name" value="NAD(P)-bd_dom_sf"/>
</dbReference>
<dbReference type="RefSeq" id="WP_011131759.1">
    <property type="nucleotide sequence ID" value="NC_005072.1"/>
</dbReference>
<evidence type="ECO:0000259" key="3">
    <source>
        <dbReference type="Pfam" id="PF08338"/>
    </source>
</evidence>
<dbReference type="AlphaFoldDB" id="Q7V3F5"/>
<dbReference type="InterPro" id="IPR010099">
    <property type="entry name" value="SDR39U1"/>
</dbReference>
<keyword evidence="4" id="KW-0131">Cell cycle</keyword>
<name>Q7V3F5_PROMP</name>
<feature type="domain" description="NAD-dependent epimerase/dehydratase" evidence="2">
    <location>
        <begin position="4"/>
        <end position="144"/>
    </location>
</feature>
<reference evidence="4 5" key="1">
    <citation type="journal article" date="2003" name="Nature">
        <title>Genome divergence in two Prochlorococcus ecotypes reflects oceanic niche differentiation.</title>
        <authorList>
            <person name="Rocap G."/>
            <person name="Larimer F.W."/>
            <person name="Lamerdin J.E."/>
            <person name="Malfatti S."/>
            <person name="Chain P."/>
            <person name="Ahlgren N.A."/>
            <person name="Arellano A."/>
            <person name="Coleman M."/>
            <person name="Hauser L."/>
            <person name="Hess W.R."/>
            <person name="Johnson Z.I."/>
            <person name="Land M.L."/>
            <person name="Lindell D."/>
            <person name="Post A.F."/>
            <person name="Regala W."/>
            <person name="Shah M."/>
            <person name="Shaw S.L."/>
            <person name="Steglich C."/>
            <person name="Sullivan M.B."/>
            <person name="Ting C.S."/>
            <person name="Tolonen A."/>
            <person name="Webb E.A."/>
            <person name="Zinser E.R."/>
            <person name="Chisholm S.W."/>
        </authorList>
    </citation>
    <scope>NUCLEOTIDE SEQUENCE [LARGE SCALE GENOMIC DNA]</scope>
    <source>
        <strain evidence="5">CCMP1986 / NIES-2087 / MED4</strain>
    </source>
</reference>
<dbReference type="Gene3D" id="3.40.50.720">
    <property type="entry name" value="NAD(P)-binding Rossmann-like Domain"/>
    <property type="match status" value="1"/>
</dbReference>
<dbReference type="InterPro" id="IPR013549">
    <property type="entry name" value="DUF1731"/>
</dbReference>
<feature type="domain" description="DUF1731" evidence="3">
    <location>
        <begin position="261"/>
        <end position="304"/>
    </location>
</feature>